<evidence type="ECO:0000313" key="3">
    <source>
        <dbReference type="Proteomes" id="UP000094336"/>
    </source>
</evidence>
<organism evidence="2 3">
    <name type="scientific">Babjeviella inositovora NRRL Y-12698</name>
    <dbReference type="NCBI Taxonomy" id="984486"/>
    <lineage>
        <taxon>Eukaryota</taxon>
        <taxon>Fungi</taxon>
        <taxon>Dikarya</taxon>
        <taxon>Ascomycota</taxon>
        <taxon>Saccharomycotina</taxon>
        <taxon>Pichiomycetes</taxon>
        <taxon>Serinales incertae sedis</taxon>
        <taxon>Babjeviella</taxon>
    </lineage>
</organism>
<feature type="region of interest" description="Disordered" evidence="1">
    <location>
        <begin position="1"/>
        <end position="53"/>
    </location>
</feature>
<evidence type="ECO:0000313" key="2">
    <source>
        <dbReference type="EMBL" id="ODQ81634.1"/>
    </source>
</evidence>
<feature type="region of interest" description="Disordered" evidence="1">
    <location>
        <begin position="499"/>
        <end position="519"/>
    </location>
</feature>
<sequence>MPNEICTNDPTATTDLNRWDINPSDTETVYSENEETKVPSPTPESSQVFYPPSQFEIAGPRRARLKGLSRGHESQPQSKTKIGKNVTYMEGCKSSGKNKRLRPFTFSDRVDPRSPTKVGLGPNKESVLMDPQSKKVHSITDQGILEDTETNSVEKLLILWASRLELESLTLRENSADLLDAVQNTNRIVQKLQAEFLNAASKDGESSKRLAAMIKENFARVSSKIDTLTNDSGGGISADFMTTILQLFSTDLKTELREVSGGDGILSSLPKAMDNHLNAKLNTLDQVLKASEVASRAIQSTCLEVAKSDAYGRTQFSALGKTLDLLVSKISLLESKVAKSDTQATLICGRFNSVDATLSRLSSLIEKNSLSRSTGSLRPILKPVPTSLGPPNNAEELSGPNIQGNRSGTLPREYHMSTPRNTQSQSQSQMPKPSILPCVSVSYSQPNGLARPIGDSTSLYSWPRALSTKEYPDKIGRKKDVVDPIDNLLESTNIKPRRSITRAPTLHRTKKRRLLSDDD</sequence>
<dbReference type="GO" id="GO:0000794">
    <property type="term" value="C:condensed nuclear chromosome"/>
    <property type="evidence" value="ECO:0007669"/>
    <property type="project" value="InterPro"/>
</dbReference>
<gene>
    <name evidence="2" type="ORF">BABINDRAFT_182735</name>
</gene>
<dbReference type="AlphaFoldDB" id="A0A1E3QVI9"/>
<protein>
    <submittedName>
        <fullName evidence="2">Uncharacterized protein</fullName>
    </submittedName>
</protein>
<evidence type="ECO:0000256" key="1">
    <source>
        <dbReference type="SAM" id="MobiDB-lite"/>
    </source>
</evidence>
<dbReference type="Pfam" id="PF09074">
    <property type="entry name" value="Mer2"/>
    <property type="match status" value="1"/>
</dbReference>
<dbReference type="InterPro" id="IPR015159">
    <property type="entry name" value="Rec107"/>
</dbReference>
<feature type="compositionally biased region" description="Polar residues" evidence="1">
    <location>
        <begin position="1"/>
        <end position="16"/>
    </location>
</feature>
<keyword evidence="3" id="KW-1185">Reference proteome</keyword>
<name>A0A1E3QVI9_9ASCO</name>
<dbReference type="RefSeq" id="XP_018986962.1">
    <property type="nucleotide sequence ID" value="XM_019131170.1"/>
</dbReference>
<reference evidence="3" key="1">
    <citation type="submission" date="2016-05" db="EMBL/GenBank/DDBJ databases">
        <title>Comparative genomics of biotechnologically important yeasts.</title>
        <authorList>
            <consortium name="DOE Joint Genome Institute"/>
            <person name="Riley R."/>
            <person name="Haridas S."/>
            <person name="Wolfe K.H."/>
            <person name="Lopes M.R."/>
            <person name="Hittinger C.T."/>
            <person name="Goker M."/>
            <person name="Salamov A."/>
            <person name="Wisecaver J."/>
            <person name="Long T.M."/>
            <person name="Aerts A.L."/>
            <person name="Barry K."/>
            <person name="Choi C."/>
            <person name="Clum A."/>
            <person name="Coughlan A.Y."/>
            <person name="Deshpande S."/>
            <person name="Douglass A.P."/>
            <person name="Hanson S.J."/>
            <person name="Klenk H.-P."/>
            <person name="Labutti K."/>
            <person name="Lapidus A."/>
            <person name="Lindquist E."/>
            <person name="Lipzen A."/>
            <person name="Meier-Kolthoff J.P."/>
            <person name="Ohm R.A."/>
            <person name="Otillar R.P."/>
            <person name="Pangilinan J."/>
            <person name="Peng Y."/>
            <person name="Rokas A."/>
            <person name="Rosa C.A."/>
            <person name="Scheuner C."/>
            <person name="Sibirny A.A."/>
            <person name="Slot J.C."/>
            <person name="Stielow J.B."/>
            <person name="Sun H."/>
            <person name="Kurtzman C.P."/>
            <person name="Blackwell M."/>
            <person name="Grigoriev I.V."/>
            <person name="Jeffries T.W."/>
        </authorList>
    </citation>
    <scope>NUCLEOTIDE SEQUENCE [LARGE SCALE GENOMIC DNA]</scope>
    <source>
        <strain evidence="3">NRRL Y-12698</strain>
    </source>
</reference>
<dbReference type="GO" id="GO:0007131">
    <property type="term" value="P:reciprocal meiotic recombination"/>
    <property type="evidence" value="ECO:0007669"/>
    <property type="project" value="InterPro"/>
</dbReference>
<dbReference type="EMBL" id="KV454427">
    <property type="protein sequence ID" value="ODQ81634.1"/>
    <property type="molecule type" value="Genomic_DNA"/>
</dbReference>
<dbReference type="GeneID" id="30149023"/>
<feature type="compositionally biased region" description="Basic residues" evidence="1">
    <location>
        <begin position="499"/>
        <end position="513"/>
    </location>
</feature>
<feature type="region of interest" description="Disordered" evidence="1">
    <location>
        <begin position="90"/>
        <end position="134"/>
    </location>
</feature>
<feature type="region of interest" description="Disordered" evidence="1">
    <location>
        <begin position="375"/>
        <end position="438"/>
    </location>
</feature>
<dbReference type="Proteomes" id="UP000094336">
    <property type="component" value="Unassembled WGS sequence"/>
</dbReference>
<accession>A0A1E3QVI9</accession>
<proteinExistence type="predicted"/>